<evidence type="ECO:0000256" key="1">
    <source>
        <dbReference type="SAM" id="MobiDB-lite"/>
    </source>
</evidence>
<evidence type="ECO:0000313" key="3">
    <source>
        <dbReference type="RefSeq" id="XP_012575067.2"/>
    </source>
</evidence>
<dbReference type="GeneID" id="105852849"/>
<organism evidence="2 3">
    <name type="scientific">Cicer arietinum</name>
    <name type="common">Chickpea</name>
    <name type="synonym">Garbanzo</name>
    <dbReference type="NCBI Taxonomy" id="3827"/>
    <lineage>
        <taxon>Eukaryota</taxon>
        <taxon>Viridiplantae</taxon>
        <taxon>Streptophyta</taxon>
        <taxon>Embryophyta</taxon>
        <taxon>Tracheophyta</taxon>
        <taxon>Spermatophyta</taxon>
        <taxon>Magnoliopsida</taxon>
        <taxon>eudicotyledons</taxon>
        <taxon>Gunneridae</taxon>
        <taxon>Pentapetalae</taxon>
        <taxon>rosids</taxon>
        <taxon>fabids</taxon>
        <taxon>Fabales</taxon>
        <taxon>Fabaceae</taxon>
        <taxon>Papilionoideae</taxon>
        <taxon>50 kb inversion clade</taxon>
        <taxon>NPAAA clade</taxon>
        <taxon>Hologalegina</taxon>
        <taxon>IRL clade</taxon>
        <taxon>Cicereae</taxon>
        <taxon>Cicer</taxon>
    </lineage>
</organism>
<reference evidence="3" key="1">
    <citation type="submission" date="2025-08" db="UniProtKB">
        <authorList>
            <consortium name="RefSeq"/>
        </authorList>
    </citation>
    <scope>IDENTIFICATION</scope>
    <source>
        <tissue evidence="3">Etiolated seedlings</tissue>
    </source>
</reference>
<evidence type="ECO:0000313" key="2">
    <source>
        <dbReference type="Proteomes" id="UP000087171"/>
    </source>
</evidence>
<gene>
    <name evidence="3" type="primary">LOC105852849</name>
</gene>
<name>A0A1S3EGU7_CICAR</name>
<dbReference type="RefSeq" id="XP_012575067.2">
    <property type="nucleotide sequence ID" value="XM_012719613.2"/>
</dbReference>
<dbReference type="PANTHER" id="PTHR33144">
    <property type="entry name" value="OS10G0409366 PROTEIN-RELATED"/>
    <property type="match status" value="1"/>
</dbReference>
<feature type="compositionally biased region" description="Basic and acidic residues" evidence="1">
    <location>
        <begin position="37"/>
        <end position="49"/>
    </location>
</feature>
<proteinExistence type="predicted"/>
<dbReference type="PaxDb" id="3827-XP_004488337.1"/>
<dbReference type="PANTHER" id="PTHR33144:SF52">
    <property type="match status" value="1"/>
</dbReference>
<dbReference type="Proteomes" id="UP000087171">
    <property type="component" value="Unplaced"/>
</dbReference>
<accession>A0A1S3EGU7</accession>
<sequence length="210" mass="24143">MGKRRRKLNTTQNCGQSQEEGHSIDGYNELNQNNHSMSEEGSHVEAEGEKRTRGYTHMLDVWDMPDGEFILVDVDSFGHPIGWEGKTLLNAIGSLVRRSQCAPINYISWSKMPESYITDMIELIQTKFRFVPEFTEQTEKILKDNMKVKWRQFKYHLKSKGYDSSKTEAEMAAYIPDTRMLARLYDSLKDPQINEVLQAVAEQVSGDNIG</sequence>
<feature type="region of interest" description="Disordered" evidence="1">
    <location>
        <begin position="1"/>
        <end position="49"/>
    </location>
</feature>
<protein>
    <submittedName>
        <fullName evidence="3">Uncharacterized protein LOC105852849</fullName>
    </submittedName>
</protein>
<dbReference type="KEGG" id="cam:105852849"/>
<keyword evidence="2" id="KW-1185">Reference proteome</keyword>
<dbReference type="OrthoDB" id="1423323at2759"/>
<feature type="compositionally biased region" description="Polar residues" evidence="1">
    <location>
        <begin position="9"/>
        <end position="18"/>
    </location>
</feature>
<dbReference type="AlphaFoldDB" id="A0A1S3EGU7"/>